<feature type="transmembrane region" description="Helical" evidence="5">
    <location>
        <begin position="164"/>
        <end position="187"/>
    </location>
</feature>
<dbReference type="PANTHER" id="PTHR37422:SF23">
    <property type="entry name" value="TEICHURONIC ACID BIOSYNTHESIS PROTEIN TUAE"/>
    <property type="match status" value="1"/>
</dbReference>
<evidence type="ECO:0000256" key="1">
    <source>
        <dbReference type="ARBA" id="ARBA00004141"/>
    </source>
</evidence>
<feature type="transmembrane region" description="Helical" evidence="5">
    <location>
        <begin position="199"/>
        <end position="219"/>
    </location>
</feature>
<feature type="transmembrane region" description="Helical" evidence="5">
    <location>
        <begin position="32"/>
        <end position="53"/>
    </location>
</feature>
<evidence type="ECO:0000313" key="7">
    <source>
        <dbReference type="EMBL" id="OGG49182.1"/>
    </source>
</evidence>
<reference evidence="7 8" key="1">
    <citation type="journal article" date="2016" name="Nat. Commun.">
        <title>Thousands of microbial genomes shed light on interconnected biogeochemical processes in an aquifer system.</title>
        <authorList>
            <person name="Anantharaman K."/>
            <person name="Brown C.T."/>
            <person name="Hug L.A."/>
            <person name="Sharon I."/>
            <person name="Castelle C.J."/>
            <person name="Probst A.J."/>
            <person name="Thomas B.C."/>
            <person name="Singh A."/>
            <person name="Wilkins M.J."/>
            <person name="Karaoz U."/>
            <person name="Brodie E.L."/>
            <person name="Williams K.H."/>
            <person name="Hubbard S.S."/>
            <person name="Banfield J.F."/>
        </authorList>
    </citation>
    <scope>NUCLEOTIDE SEQUENCE [LARGE SCALE GENOMIC DNA]</scope>
</reference>
<dbReference type="Proteomes" id="UP000178815">
    <property type="component" value="Unassembled WGS sequence"/>
</dbReference>
<comment type="subcellular location">
    <subcellularLocation>
        <location evidence="1">Membrane</location>
        <topology evidence="1">Multi-pass membrane protein</topology>
    </subcellularLocation>
</comment>
<keyword evidence="3 5" id="KW-1133">Transmembrane helix</keyword>
<accession>A0A1F6CJX5</accession>
<gene>
    <name evidence="7" type="ORF">A2678_00960</name>
</gene>
<feature type="transmembrane region" description="Helical" evidence="5">
    <location>
        <begin position="125"/>
        <end position="144"/>
    </location>
</feature>
<dbReference type="GO" id="GO:0016020">
    <property type="term" value="C:membrane"/>
    <property type="evidence" value="ECO:0007669"/>
    <property type="project" value="UniProtKB-SubCell"/>
</dbReference>
<feature type="transmembrane region" description="Helical" evidence="5">
    <location>
        <begin position="7"/>
        <end position="26"/>
    </location>
</feature>
<dbReference type="Pfam" id="PF04932">
    <property type="entry name" value="Wzy_C"/>
    <property type="match status" value="1"/>
</dbReference>
<dbReference type="InterPro" id="IPR007016">
    <property type="entry name" value="O-antigen_ligase-rel_domated"/>
</dbReference>
<feature type="transmembrane region" description="Helical" evidence="5">
    <location>
        <begin position="453"/>
        <end position="471"/>
    </location>
</feature>
<dbReference type="PANTHER" id="PTHR37422">
    <property type="entry name" value="TEICHURONIC ACID BIOSYNTHESIS PROTEIN TUAE"/>
    <property type="match status" value="1"/>
</dbReference>
<proteinExistence type="predicted"/>
<feature type="domain" description="O-antigen ligase-related" evidence="6">
    <location>
        <begin position="229"/>
        <end position="368"/>
    </location>
</feature>
<evidence type="ECO:0000256" key="4">
    <source>
        <dbReference type="ARBA" id="ARBA00023136"/>
    </source>
</evidence>
<feature type="transmembrane region" description="Helical" evidence="5">
    <location>
        <begin position="65"/>
        <end position="86"/>
    </location>
</feature>
<evidence type="ECO:0000256" key="5">
    <source>
        <dbReference type="SAM" id="Phobius"/>
    </source>
</evidence>
<evidence type="ECO:0000256" key="3">
    <source>
        <dbReference type="ARBA" id="ARBA00022989"/>
    </source>
</evidence>
<feature type="transmembrane region" description="Helical" evidence="5">
    <location>
        <begin position="261"/>
        <end position="282"/>
    </location>
</feature>
<dbReference type="AlphaFoldDB" id="A0A1F6CJX5"/>
<evidence type="ECO:0000256" key="2">
    <source>
        <dbReference type="ARBA" id="ARBA00022692"/>
    </source>
</evidence>
<feature type="transmembrane region" description="Helical" evidence="5">
    <location>
        <begin position="357"/>
        <end position="379"/>
    </location>
</feature>
<comment type="caution">
    <text evidence="7">The sequence shown here is derived from an EMBL/GenBank/DDBJ whole genome shotgun (WGS) entry which is preliminary data.</text>
</comment>
<evidence type="ECO:0000313" key="8">
    <source>
        <dbReference type="Proteomes" id="UP000178815"/>
    </source>
</evidence>
<dbReference type="EMBL" id="MFKU01000004">
    <property type="protein sequence ID" value="OGG49182.1"/>
    <property type="molecule type" value="Genomic_DNA"/>
</dbReference>
<dbReference type="InterPro" id="IPR011990">
    <property type="entry name" value="TPR-like_helical_dom_sf"/>
</dbReference>
<sequence>MYAKITGIVAVIAVAVLPFVTNQYLYSGAVNAKYFYIISFSCLLAFIAAYLLYVGKRSIEFRRRWLLLLTVCVLFVYYAAAFSGVFPERSLWSDVLRSTGVFFLTSIASIAFLLGEFLDVRGWSLVRRAIAVSAGIFSLISLLGGEGFGMAGKFLWLDLSIPGLTFANSTFAGAYLVLALILTLIELSRSEKGSRWRSILIVCTILEVFSPELFSLGSLSNPLSFLGSARASSAATWVLLAYMGGRLLLRRFASGNSGKYVIGVWSGAWIMAIAAGSILLFVPGSPVQEKYIESSTAARILVWQSALPAIQERPLLGWGVENFDQSYQGHFDNRLYLDKNIGETWFDRAHNVIIDTFISIGAIGVLITLFVVAYFLVIVRRARQNGLLEDTEAALLVAIPFIHLLQLQTSFDTVGTYFLLAIIGGYSLWLERMMIVNDIGKPEYSPQLLINKVFAALLAIIALIGFKFLVFDEYGRQIALLATLRTTNTGKQEIYIKESLDRISSFSSVRLSSSSFIKGALEHIAQNGGKDNALILKRLSLYETYYKTFLDKAPNHYRARMNYAYLLLIKTALGEDRTKDVKALLEDSYALSPQNPLTFALDAVASLYMGNVPEAKKIMQEGIALNPDVDFSHEIFDYIEKQEQKFPRITILKLGNL</sequence>
<name>A0A1F6CJX5_9BACT</name>
<feature type="transmembrane region" description="Helical" evidence="5">
    <location>
        <begin position="231"/>
        <end position="249"/>
    </location>
</feature>
<feature type="transmembrane region" description="Helical" evidence="5">
    <location>
        <begin position="414"/>
        <end position="432"/>
    </location>
</feature>
<dbReference type="Gene3D" id="1.25.40.10">
    <property type="entry name" value="Tetratricopeptide repeat domain"/>
    <property type="match status" value="1"/>
</dbReference>
<evidence type="ECO:0000259" key="6">
    <source>
        <dbReference type="Pfam" id="PF04932"/>
    </source>
</evidence>
<dbReference type="STRING" id="1798481.A2678_00960"/>
<keyword evidence="2 5" id="KW-0812">Transmembrane</keyword>
<dbReference type="InterPro" id="IPR051533">
    <property type="entry name" value="WaaL-like"/>
</dbReference>
<protein>
    <recommendedName>
        <fullName evidence="6">O-antigen ligase-related domain-containing protein</fullName>
    </recommendedName>
</protein>
<dbReference type="SUPFAM" id="SSF48452">
    <property type="entry name" value="TPR-like"/>
    <property type="match status" value="1"/>
</dbReference>
<organism evidence="7 8">
    <name type="scientific">Candidatus Kaiserbacteria bacterium RIFCSPHIGHO2_01_FULL_53_31</name>
    <dbReference type="NCBI Taxonomy" id="1798481"/>
    <lineage>
        <taxon>Bacteria</taxon>
        <taxon>Candidatus Kaiseribacteriota</taxon>
    </lineage>
</organism>
<feature type="transmembrane region" description="Helical" evidence="5">
    <location>
        <begin position="98"/>
        <end position="118"/>
    </location>
</feature>
<feature type="transmembrane region" description="Helical" evidence="5">
    <location>
        <begin position="391"/>
        <end position="408"/>
    </location>
</feature>
<keyword evidence="4 5" id="KW-0472">Membrane</keyword>